<dbReference type="Gene3D" id="4.10.1000.10">
    <property type="entry name" value="Zinc finger, CCCH-type"/>
    <property type="match status" value="1"/>
</dbReference>
<keyword evidence="3 4" id="KW-0862">Zinc</keyword>
<feature type="zinc finger region" description="C3H1-type" evidence="4">
    <location>
        <begin position="48"/>
        <end position="75"/>
    </location>
</feature>
<dbReference type="SUPFAM" id="SSF90229">
    <property type="entry name" value="CCCH zinc finger"/>
    <property type="match status" value="1"/>
</dbReference>
<evidence type="ECO:0000313" key="7">
    <source>
        <dbReference type="EMBL" id="EMD35241.1"/>
    </source>
</evidence>
<feature type="region of interest" description="Disordered" evidence="5">
    <location>
        <begin position="1"/>
        <end position="48"/>
    </location>
</feature>
<feature type="region of interest" description="Disordered" evidence="5">
    <location>
        <begin position="109"/>
        <end position="320"/>
    </location>
</feature>
<evidence type="ECO:0000256" key="5">
    <source>
        <dbReference type="SAM" id="MobiDB-lite"/>
    </source>
</evidence>
<dbReference type="GO" id="GO:0000209">
    <property type="term" value="P:protein polyubiquitination"/>
    <property type="evidence" value="ECO:0007669"/>
    <property type="project" value="InterPro"/>
</dbReference>
<evidence type="ECO:0000256" key="1">
    <source>
        <dbReference type="ARBA" id="ARBA00022723"/>
    </source>
</evidence>
<dbReference type="HOGENOM" id="CLU_012195_0_0_1"/>
<dbReference type="Proteomes" id="UP000016930">
    <property type="component" value="Unassembled WGS sequence"/>
</dbReference>
<feature type="compositionally biased region" description="Basic and acidic residues" evidence="5">
    <location>
        <begin position="1"/>
        <end position="38"/>
    </location>
</feature>
<feature type="compositionally biased region" description="Polar residues" evidence="5">
    <location>
        <begin position="689"/>
        <end position="698"/>
    </location>
</feature>
<dbReference type="Pfam" id="PF00642">
    <property type="entry name" value="zf-CCCH"/>
    <property type="match status" value="1"/>
</dbReference>
<dbReference type="InterPro" id="IPR045072">
    <property type="entry name" value="MKRN-like"/>
</dbReference>
<proteinExistence type="predicted"/>
<dbReference type="EMBL" id="KB445800">
    <property type="protein sequence ID" value="EMD35241.1"/>
    <property type="molecule type" value="Genomic_DNA"/>
</dbReference>
<feature type="compositionally biased region" description="Acidic residues" evidence="5">
    <location>
        <begin position="762"/>
        <end position="771"/>
    </location>
</feature>
<feature type="region of interest" description="Disordered" evidence="5">
    <location>
        <begin position="735"/>
        <end position="771"/>
    </location>
</feature>
<feature type="compositionally biased region" description="Polar residues" evidence="5">
    <location>
        <begin position="157"/>
        <end position="166"/>
    </location>
</feature>
<feature type="domain" description="C3H1-type" evidence="6">
    <location>
        <begin position="78"/>
        <end position="105"/>
    </location>
</feature>
<dbReference type="SMART" id="SM00356">
    <property type="entry name" value="ZnF_C3H1"/>
    <property type="match status" value="2"/>
</dbReference>
<dbReference type="PANTHER" id="PTHR11224:SF10">
    <property type="entry name" value="IP09428P-RELATED"/>
    <property type="match status" value="1"/>
</dbReference>
<feature type="compositionally biased region" description="Polar residues" evidence="5">
    <location>
        <begin position="251"/>
        <end position="273"/>
    </location>
</feature>
<dbReference type="PROSITE" id="PS50103">
    <property type="entry name" value="ZF_C3H1"/>
    <property type="match status" value="2"/>
</dbReference>
<dbReference type="STRING" id="914234.M2R917"/>
<keyword evidence="2 4" id="KW-0863">Zinc-finger</keyword>
<feature type="zinc finger region" description="C3H1-type" evidence="4">
    <location>
        <begin position="78"/>
        <end position="105"/>
    </location>
</feature>
<evidence type="ECO:0000256" key="2">
    <source>
        <dbReference type="ARBA" id="ARBA00022771"/>
    </source>
</evidence>
<keyword evidence="8" id="KW-1185">Reference proteome</keyword>
<feature type="region of interest" description="Disordered" evidence="5">
    <location>
        <begin position="395"/>
        <end position="437"/>
    </location>
</feature>
<accession>M2R917</accession>
<dbReference type="Pfam" id="PF14608">
    <property type="entry name" value="zf-CCCH_2"/>
    <property type="match status" value="1"/>
</dbReference>
<name>M2R917_CERS8</name>
<evidence type="ECO:0000313" key="8">
    <source>
        <dbReference type="Proteomes" id="UP000016930"/>
    </source>
</evidence>
<feature type="region of interest" description="Disordered" evidence="5">
    <location>
        <begin position="672"/>
        <end position="698"/>
    </location>
</feature>
<sequence length="771" mass="79830">MPGTDSKKDAQSDDNHDPARDVDRDRDHDSHRERDKSAKAKGPAKTKDLSHVPCKFFKVGSCTAGSSCPFSHNILEPGQQKEVCAWFVKGNCKFGHKCALAHILPGQPMSMDRKNKKAAQQAANSQGGPGSKDPHKGSRSQKHSSQGSGGGSSQSRNALLTGSTAPTRALPNASRSSMPMPLKATLSPSTPAPPVKDTDFVSFGFPDESNKLPNAPAQGKSASGQSPPEGAIPVEGAEAEASQFGEHPQEESGSLPMSTPTAPRNPVVVQQSPPAIDLGPIGSPPRSSPSGGIPARVNGFSPGTSPARHGLSSSPFSAPGPQSMFALQEDDGSHDLRNRSGISASLGAPMSWSSSRMTMQRRVFHGSHIEGVTEDVVEDEDLEEFLPSSLTDLLTPEERSRRMSRANAARPDLSGGEREVAAGQRAAGEGHHRYSRSVPAPSLLKDIRSIWSDQNGAIPGSPDAAGSFGAGGLNGGLGNGTPSSFTSNSGLAGRAIGEDMLAPSNASAAFLPGMHHFLGAKQRPSLLNGVSSLYPPKTAAPVDRNGYPSTYGANLHGAAFSPPRVSQFASRPPYESSASDTHTQLRSFNGRPIPAGLDNFGPELDDTRNAISPSVRALQAHAPGQSLPQGLAAGYSRIHALPPPIIPSPSTSGTFVGSASAFAPSTPGTKIMGHSHSTSSDWHGLQSGGHPTSEQSPLSQAIGVDGAVQQVGGPDALAMFSRQSFSAAVMRGAAPAGMGSRIPSGRSYQGPGSPLSGPVLTNDDDLFSMDG</sequence>
<evidence type="ECO:0000256" key="3">
    <source>
        <dbReference type="ARBA" id="ARBA00022833"/>
    </source>
</evidence>
<dbReference type="Gene3D" id="1.20.120.1350">
    <property type="entry name" value="Pneumovirus matrix protein 2 (M2), zinc-binding domain"/>
    <property type="match status" value="1"/>
</dbReference>
<feature type="domain" description="C3H1-type" evidence="6">
    <location>
        <begin position="48"/>
        <end position="75"/>
    </location>
</feature>
<dbReference type="InterPro" id="IPR036855">
    <property type="entry name" value="Znf_CCCH_sf"/>
</dbReference>
<protein>
    <recommendedName>
        <fullName evidence="6">C3H1-type domain-containing protein</fullName>
    </recommendedName>
</protein>
<dbReference type="InterPro" id="IPR000571">
    <property type="entry name" value="Znf_CCCH"/>
</dbReference>
<organism evidence="7 8">
    <name type="scientific">Ceriporiopsis subvermispora (strain B)</name>
    <name type="common">White-rot fungus</name>
    <name type="synonym">Gelatoporia subvermispora</name>
    <dbReference type="NCBI Taxonomy" id="914234"/>
    <lineage>
        <taxon>Eukaryota</taxon>
        <taxon>Fungi</taxon>
        <taxon>Dikarya</taxon>
        <taxon>Basidiomycota</taxon>
        <taxon>Agaricomycotina</taxon>
        <taxon>Agaricomycetes</taxon>
        <taxon>Polyporales</taxon>
        <taxon>Gelatoporiaceae</taxon>
        <taxon>Gelatoporia</taxon>
    </lineage>
</organism>
<dbReference type="AlphaFoldDB" id="M2R917"/>
<keyword evidence="1 4" id="KW-0479">Metal-binding</keyword>
<dbReference type="OrthoDB" id="411372at2759"/>
<dbReference type="GO" id="GO:0008270">
    <property type="term" value="F:zinc ion binding"/>
    <property type="evidence" value="ECO:0007669"/>
    <property type="project" value="UniProtKB-KW"/>
</dbReference>
<evidence type="ECO:0000259" key="6">
    <source>
        <dbReference type="PROSITE" id="PS50103"/>
    </source>
</evidence>
<dbReference type="PANTHER" id="PTHR11224">
    <property type="entry name" value="MAKORIN-RELATED"/>
    <property type="match status" value="1"/>
</dbReference>
<dbReference type="GO" id="GO:0061630">
    <property type="term" value="F:ubiquitin protein ligase activity"/>
    <property type="evidence" value="ECO:0007669"/>
    <property type="project" value="InterPro"/>
</dbReference>
<gene>
    <name evidence="7" type="ORF">CERSUDRAFT_96373</name>
</gene>
<evidence type="ECO:0000256" key="4">
    <source>
        <dbReference type="PROSITE-ProRule" id="PRU00723"/>
    </source>
</evidence>
<reference evidence="7 8" key="1">
    <citation type="journal article" date="2012" name="Proc. Natl. Acad. Sci. U.S.A.">
        <title>Comparative genomics of Ceriporiopsis subvermispora and Phanerochaete chrysosporium provide insight into selective ligninolysis.</title>
        <authorList>
            <person name="Fernandez-Fueyo E."/>
            <person name="Ruiz-Duenas F.J."/>
            <person name="Ferreira P."/>
            <person name="Floudas D."/>
            <person name="Hibbett D.S."/>
            <person name="Canessa P."/>
            <person name="Larrondo L.F."/>
            <person name="James T.Y."/>
            <person name="Seelenfreund D."/>
            <person name="Lobos S."/>
            <person name="Polanco R."/>
            <person name="Tello M."/>
            <person name="Honda Y."/>
            <person name="Watanabe T."/>
            <person name="Watanabe T."/>
            <person name="Ryu J.S."/>
            <person name="Kubicek C.P."/>
            <person name="Schmoll M."/>
            <person name="Gaskell J."/>
            <person name="Hammel K.E."/>
            <person name="St John F.J."/>
            <person name="Vanden Wymelenberg A."/>
            <person name="Sabat G."/>
            <person name="Splinter BonDurant S."/>
            <person name="Syed K."/>
            <person name="Yadav J.S."/>
            <person name="Doddapaneni H."/>
            <person name="Subramanian V."/>
            <person name="Lavin J.L."/>
            <person name="Oguiza J.A."/>
            <person name="Perez G."/>
            <person name="Pisabarro A.G."/>
            <person name="Ramirez L."/>
            <person name="Santoyo F."/>
            <person name="Master E."/>
            <person name="Coutinho P.M."/>
            <person name="Henrissat B."/>
            <person name="Lombard V."/>
            <person name="Magnuson J.K."/>
            <person name="Kuees U."/>
            <person name="Hori C."/>
            <person name="Igarashi K."/>
            <person name="Samejima M."/>
            <person name="Held B.W."/>
            <person name="Barry K.W."/>
            <person name="LaButti K.M."/>
            <person name="Lapidus A."/>
            <person name="Lindquist E.A."/>
            <person name="Lucas S.M."/>
            <person name="Riley R."/>
            <person name="Salamov A.A."/>
            <person name="Hoffmeister D."/>
            <person name="Schwenk D."/>
            <person name="Hadar Y."/>
            <person name="Yarden O."/>
            <person name="de Vries R.P."/>
            <person name="Wiebenga A."/>
            <person name="Stenlid J."/>
            <person name="Eastwood D."/>
            <person name="Grigoriev I.V."/>
            <person name="Berka R.M."/>
            <person name="Blanchette R.A."/>
            <person name="Kersten P."/>
            <person name="Martinez A.T."/>
            <person name="Vicuna R."/>
            <person name="Cullen D."/>
        </authorList>
    </citation>
    <scope>NUCLEOTIDE SEQUENCE [LARGE SCALE GENOMIC DNA]</scope>
    <source>
        <strain evidence="7 8">B</strain>
    </source>
</reference>